<feature type="signal peptide" evidence="1">
    <location>
        <begin position="1"/>
        <end position="22"/>
    </location>
</feature>
<proteinExistence type="predicted"/>
<gene>
    <name evidence="2" type="ORF">C8A01DRAFT_18301</name>
</gene>
<sequence>MMSPMVSATGGAMLLLLGGAGAHMVMNSPVPYNLDMQPLLQVDPISGGHYPFPCHNQYGFTTRTPVEAGGATLVNFTGGGQHGGGSCQFSITYDEPVDGGDWNKSATFKTIYSIIGGCPAVFTDETRNLAPAAMDKNMRQDGKHCGDDSGVDCIRQFMVPIPKFLKNGPATFAWTWFNKLGNKEMYMNCAPINITGGTGDDKQIQALPDIFVANYPNDPEVPNCLTGTSADKVVVNFPNPGKYGRVLQDPVEPVNKPSGYCTQIPPALSVPIFEPDPTPVSDGATVSAAPPTATLTLPVESTTSAAALAMPTNIPIADSPTPVPRLTTTPPLMILPTTLTTTISESTAVTLTPPRPNEKAVTCSTNGALVCLDDDGGVFGLCNWGWAVPQRVADGTRCKEGKIVKRGGDGEEYEWKGRKT</sequence>
<dbReference type="PANTHER" id="PTHR36182">
    <property type="entry name" value="PROTEIN, PUTATIVE (AFU_ORTHOLOGUE AFUA_6G10930)-RELATED"/>
    <property type="match status" value="1"/>
</dbReference>
<accession>A0AAN6SNJ7</accession>
<feature type="chain" id="PRO_5042937257" description="Lytic polysaccharide monooxygenase" evidence="1">
    <location>
        <begin position="23"/>
        <end position="420"/>
    </location>
</feature>
<keyword evidence="3" id="KW-1185">Reference proteome</keyword>
<evidence type="ECO:0000256" key="1">
    <source>
        <dbReference type="SAM" id="SignalP"/>
    </source>
</evidence>
<name>A0AAN6SNJ7_9PEZI</name>
<organism evidence="2 3">
    <name type="scientific">Parachaetomium inaequale</name>
    <dbReference type="NCBI Taxonomy" id="2588326"/>
    <lineage>
        <taxon>Eukaryota</taxon>
        <taxon>Fungi</taxon>
        <taxon>Dikarya</taxon>
        <taxon>Ascomycota</taxon>
        <taxon>Pezizomycotina</taxon>
        <taxon>Sordariomycetes</taxon>
        <taxon>Sordariomycetidae</taxon>
        <taxon>Sordariales</taxon>
        <taxon>Chaetomiaceae</taxon>
        <taxon>Parachaetomium</taxon>
    </lineage>
</organism>
<evidence type="ECO:0008006" key="4">
    <source>
        <dbReference type="Google" id="ProtNLM"/>
    </source>
</evidence>
<dbReference type="Gene3D" id="2.70.50.70">
    <property type="match status" value="1"/>
</dbReference>
<dbReference type="EMBL" id="MU854459">
    <property type="protein sequence ID" value="KAK4034976.1"/>
    <property type="molecule type" value="Genomic_DNA"/>
</dbReference>
<keyword evidence="1" id="KW-0732">Signal</keyword>
<dbReference type="AlphaFoldDB" id="A0AAN6SNJ7"/>
<dbReference type="Proteomes" id="UP001303115">
    <property type="component" value="Unassembled WGS sequence"/>
</dbReference>
<comment type="caution">
    <text evidence="2">The sequence shown here is derived from an EMBL/GenBank/DDBJ whole genome shotgun (WGS) entry which is preliminary data.</text>
</comment>
<protein>
    <recommendedName>
        <fullName evidence="4">Lytic polysaccharide monooxygenase</fullName>
    </recommendedName>
</protein>
<reference evidence="3" key="1">
    <citation type="journal article" date="2023" name="Mol. Phylogenet. Evol.">
        <title>Genome-scale phylogeny and comparative genomics of the fungal order Sordariales.</title>
        <authorList>
            <person name="Hensen N."/>
            <person name="Bonometti L."/>
            <person name="Westerberg I."/>
            <person name="Brannstrom I.O."/>
            <person name="Guillou S."/>
            <person name="Cros-Aarteil S."/>
            <person name="Calhoun S."/>
            <person name="Haridas S."/>
            <person name="Kuo A."/>
            <person name="Mondo S."/>
            <person name="Pangilinan J."/>
            <person name="Riley R."/>
            <person name="LaButti K."/>
            <person name="Andreopoulos B."/>
            <person name="Lipzen A."/>
            <person name="Chen C."/>
            <person name="Yan M."/>
            <person name="Daum C."/>
            <person name="Ng V."/>
            <person name="Clum A."/>
            <person name="Steindorff A."/>
            <person name="Ohm R.A."/>
            <person name="Martin F."/>
            <person name="Silar P."/>
            <person name="Natvig D.O."/>
            <person name="Lalanne C."/>
            <person name="Gautier V."/>
            <person name="Ament-Velasquez S.L."/>
            <person name="Kruys A."/>
            <person name="Hutchinson M.I."/>
            <person name="Powell A.J."/>
            <person name="Barry K."/>
            <person name="Miller A.N."/>
            <person name="Grigoriev I.V."/>
            <person name="Debuchy R."/>
            <person name="Gladieux P."/>
            <person name="Hiltunen Thoren M."/>
            <person name="Johannesson H."/>
        </authorList>
    </citation>
    <scope>NUCLEOTIDE SEQUENCE [LARGE SCALE GENOMIC DNA]</scope>
    <source>
        <strain evidence="3">CBS 284.82</strain>
    </source>
</reference>
<evidence type="ECO:0000313" key="2">
    <source>
        <dbReference type="EMBL" id="KAK4034976.1"/>
    </source>
</evidence>
<evidence type="ECO:0000313" key="3">
    <source>
        <dbReference type="Proteomes" id="UP001303115"/>
    </source>
</evidence>
<dbReference type="PANTHER" id="PTHR36182:SF2">
    <property type="entry name" value="LYTIC POLYSACCHARIDE MONOOXYGENASE"/>
    <property type="match status" value="1"/>
</dbReference>